<proteinExistence type="inferred from homology"/>
<dbReference type="PANTHER" id="PTHR14790">
    <property type="entry name" value="RECQ-MEDIATED GENOME INSTABILITY PROTEIN 1 RMI1"/>
    <property type="match status" value="1"/>
</dbReference>
<dbReference type="AlphaFoldDB" id="A0A0R3PQ87"/>
<dbReference type="Proteomes" id="UP000267027">
    <property type="component" value="Unassembled WGS sequence"/>
</dbReference>
<dbReference type="GO" id="GO:0000712">
    <property type="term" value="P:resolution of meiotic recombination intermediates"/>
    <property type="evidence" value="ECO:0007669"/>
    <property type="project" value="TreeGrafter"/>
</dbReference>
<dbReference type="InterPro" id="IPR013894">
    <property type="entry name" value="RMI1_OB"/>
</dbReference>
<dbReference type="WBParaSite" id="ACOC_0000747601-mRNA-1">
    <property type="protein sequence ID" value="ACOC_0000747601-mRNA-1"/>
    <property type="gene ID" value="ACOC_0000747601"/>
</dbReference>
<dbReference type="GO" id="GO:0031422">
    <property type="term" value="C:RecQ family helicase-topoisomerase III complex"/>
    <property type="evidence" value="ECO:0007669"/>
    <property type="project" value="TreeGrafter"/>
</dbReference>
<feature type="region of interest" description="Disordered" evidence="2">
    <location>
        <begin position="119"/>
        <end position="138"/>
    </location>
</feature>
<reference evidence="6" key="1">
    <citation type="submission" date="2017-02" db="UniProtKB">
        <authorList>
            <consortium name="WormBaseParasite"/>
        </authorList>
    </citation>
    <scope>IDENTIFICATION</scope>
</reference>
<gene>
    <name evidence="4" type="ORF">ACOC_LOCUS7477</name>
</gene>
<dbReference type="Pfam" id="PF08585">
    <property type="entry name" value="RMI1_N_C"/>
    <property type="match status" value="1"/>
</dbReference>
<dbReference type="GO" id="GO:0016604">
    <property type="term" value="C:nuclear body"/>
    <property type="evidence" value="ECO:0007669"/>
    <property type="project" value="TreeGrafter"/>
</dbReference>
<sequence length="499" mass="55794">MEESVVKFLAGFHIHVKLNWLKAVILFAKLHGVGDEEAALCNAVVEQLLHSDLSDSYEPLTKVPVVAVKAVIVKQMIFQNYPFRLSLLHVVSVVNTARSCYDQYRECINSEDDLSWFYGDEDENGPEQRSPDTKQLEGSGRRRMLKIKLFDGQNTVHAIEYGGKLALDENTLPGTKVLNGDIDGKPIDLKSMFAERLGIKQDVKGQRSVCLCSSSTISPFLVRIPRMPNQAIHNRETTAQDTKDMKKENLPIPLRNSQIIPHVLEKHEAKICRPSFSSNENSLANRSIMEYFSVSRNKREVAETSMSSSHPIHPVPAVPFSEQLVVVVHKNDKVVETELRENDEMKEEDVPLLNSMVTPPSTRKNISPALNSSPAISNAAVKAEDPIGSEVFTGIEETVMMTTQELINSSSPEISSLQNDSDLISFIANSVSKEINVQEYRSPPLTRWVKNPPSSAVVPYKKGRMDDRAQQIQSSLMLLPVVKWMLFIMSISKAKVAEN</sequence>
<dbReference type="GO" id="GO:0000724">
    <property type="term" value="P:double-strand break repair via homologous recombination"/>
    <property type="evidence" value="ECO:0007669"/>
    <property type="project" value="TreeGrafter"/>
</dbReference>
<comment type="similarity">
    <text evidence="1">Belongs to the RMI1 family.</text>
</comment>
<dbReference type="PANTHER" id="PTHR14790:SF18">
    <property type="entry name" value="RECQ-MEDIATED GENOME INSTABILITY PROTEIN 1 HOMOLOG"/>
    <property type="match status" value="1"/>
</dbReference>
<evidence type="ECO:0000313" key="4">
    <source>
        <dbReference type="EMBL" id="VDM59062.1"/>
    </source>
</evidence>
<evidence type="ECO:0000313" key="5">
    <source>
        <dbReference type="Proteomes" id="UP000267027"/>
    </source>
</evidence>
<dbReference type="EMBL" id="UYYA01004044">
    <property type="protein sequence ID" value="VDM59062.1"/>
    <property type="molecule type" value="Genomic_DNA"/>
</dbReference>
<feature type="domain" description="RecQ mediated genome instability protein 1 OB-fold" evidence="3">
    <location>
        <begin position="87"/>
        <end position="178"/>
    </location>
</feature>
<evidence type="ECO:0000256" key="1">
    <source>
        <dbReference type="ARBA" id="ARBA00006395"/>
    </source>
</evidence>
<dbReference type="Gene3D" id="2.40.50.770">
    <property type="entry name" value="RecQ-mediated genome instability protein Rmi1, C-terminal domain"/>
    <property type="match status" value="1"/>
</dbReference>
<evidence type="ECO:0000256" key="2">
    <source>
        <dbReference type="SAM" id="MobiDB-lite"/>
    </source>
</evidence>
<name>A0A0R3PQ87_ANGCS</name>
<accession>A0A0R3PQ87</accession>
<reference evidence="4 5" key="2">
    <citation type="submission" date="2018-11" db="EMBL/GenBank/DDBJ databases">
        <authorList>
            <consortium name="Pathogen Informatics"/>
        </authorList>
    </citation>
    <scope>NUCLEOTIDE SEQUENCE [LARGE SCALE GENOMIC DNA]</scope>
    <source>
        <strain evidence="4 5">Costa Rica</strain>
    </source>
</reference>
<dbReference type="OrthoDB" id="5877930at2759"/>
<evidence type="ECO:0000313" key="6">
    <source>
        <dbReference type="WBParaSite" id="ACOC_0000747601-mRNA-1"/>
    </source>
</evidence>
<dbReference type="STRING" id="334426.A0A0R3PQ87"/>
<evidence type="ECO:0000259" key="3">
    <source>
        <dbReference type="Pfam" id="PF08585"/>
    </source>
</evidence>
<dbReference type="InterPro" id="IPR042470">
    <property type="entry name" value="RMI1_N_C_sf"/>
</dbReference>
<protein>
    <submittedName>
        <fullName evidence="6">RMI1_N domain-containing protein</fullName>
    </submittedName>
</protein>
<organism evidence="6">
    <name type="scientific">Angiostrongylus costaricensis</name>
    <name type="common">Nematode worm</name>
    <dbReference type="NCBI Taxonomy" id="334426"/>
    <lineage>
        <taxon>Eukaryota</taxon>
        <taxon>Metazoa</taxon>
        <taxon>Ecdysozoa</taxon>
        <taxon>Nematoda</taxon>
        <taxon>Chromadorea</taxon>
        <taxon>Rhabditida</taxon>
        <taxon>Rhabditina</taxon>
        <taxon>Rhabditomorpha</taxon>
        <taxon>Strongyloidea</taxon>
        <taxon>Metastrongylidae</taxon>
        <taxon>Angiostrongylus</taxon>
    </lineage>
</organism>
<keyword evidence="5" id="KW-1185">Reference proteome</keyword>